<dbReference type="CDD" id="cd00161">
    <property type="entry name" value="beta-trefoil_Ricin-like"/>
    <property type="match status" value="1"/>
</dbReference>
<dbReference type="EMBL" id="KZ302061">
    <property type="protein sequence ID" value="PFH48467.1"/>
    <property type="molecule type" value="Genomic_DNA"/>
</dbReference>
<feature type="compositionally biased region" description="Polar residues" evidence="1">
    <location>
        <begin position="341"/>
        <end position="351"/>
    </location>
</feature>
<dbReference type="InterPro" id="IPR035992">
    <property type="entry name" value="Ricin_B-like_lectins"/>
</dbReference>
<accession>A0A2A9NJP0</accession>
<dbReference type="SMART" id="SM00458">
    <property type="entry name" value="RICIN"/>
    <property type="match status" value="1"/>
</dbReference>
<dbReference type="Pfam" id="PF00652">
    <property type="entry name" value="Ricin_B_lectin"/>
    <property type="match status" value="1"/>
</dbReference>
<keyword evidence="5" id="KW-1185">Reference proteome</keyword>
<dbReference type="OrthoDB" id="3044029at2759"/>
<gene>
    <name evidence="4" type="ORF">AMATHDRAFT_5768</name>
</gene>
<dbReference type="SUPFAM" id="SSF50370">
    <property type="entry name" value="Ricin B-like lectins"/>
    <property type="match status" value="1"/>
</dbReference>
<evidence type="ECO:0000313" key="4">
    <source>
        <dbReference type="EMBL" id="PFH48467.1"/>
    </source>
</evidence>
<protein>
    <submittedName>
        <fullName evidence="4">Carbohydrate-binding module family 13 protein</fullName>
    </submittedName>
</protein>
<organism evidence="4 5">
    <name type="scientific">Amanita thiersii Skay4041</name>
    <dbReference type="NCBI Taxonomy" id="703135"/>
    <lineage>
        <taxon>Eukaryota</taxon>
        <taxon>Fungi</taxon>
        <taxon>Dikarya</taxon>
        <taxon>Basidiomycota</taxon>
        <taxon>Agaricomycotina</taxon>
        <taxon>Agaricomycetes</taxon>
        <taxon>Agaricomycetidae</taxon>
        <taxon>Agaricales</taxon>
        <taxon>Pluteineae</taxon>
        <taxon>Amanitaceae</taxon>
        <taxon>Amanita</taxon>
    </lineage>
</organism>
<dbReference type="PROSITE" id="PS50231">
    <property type="entry name" value="RICIN_B_LECTIN"/>
    <property type="match status" value="1"/>
</dbReference>
<reference evidence="4 5" key="1">
    <citation type="submission" date="2014-02" db="EMBL/GenBank/DDBJ databases">
        <title>Transposable element dynamics among asymbiotic and ectomycorrhizal Amanita fungi.</title>
        <authorList>
            <consortium name="DOE Joint Genome Institute"/>
            <person name="Hess J."/>
            <person name="Skrede I."/>
            <person name="Wolfe B."/>
            <person name="LaButti K."/>
            <person name="Ohm R.A."/>
            <person name="Grigoriev I.V."/>
            <person name="Pringle A."/>
        </authorList>
    </citation>
    <scope>NUCLEOTIDE SEQUENCE [LARGE SCALE GENOMIC DNA]</scope>
    <source>
        <strain evidence="4 5">SKay4041</strain>
    </source>
</reference>
<proteinExistence type="predicted"/>
<dbReference type="InterPro" id="IPR000772">
    <property type="entry name" value="Ricin_B_lectin"/>
</dbReference>
<dbReference type="Proteomes" id="UP000242287">
    <property type="component" value="Unassembled WGS sequence"/>
</dbReference>
<dbReference type="Gene3D" id="2.80.10.50">
    <property type="match status" value="1"/>
</dbReference>
<keyword evidence="2" id="KW-0732">Signal</keyword>
<sequence>MHLAVLGIILLSQLPHAQTMPVSSGRLLIVPGRNNAECLTAKSNNNGAGIALQGCIGSDSQYWKFTGGRIVVFGNQCLEVADGTETDGTELRISTCRDGDHNQQWSYNVREKRISWSNANKCINLSTGDGAPVCTILRIVTMSLRIFGKSATSPPLFLNNLRMDNMALIGGIDCSSVEDFCLWAPPSPGMIGGKERDMVALCTQLGLGTRVIVNGTLKGAHFVKTPDYVQVTGVGDFTKMNIPAGSPEVELDSGGVDGRGNPIGGLLYGKTFGSALQYHEWVSFISDQTFCFTACIGPEAASHCNHIYDEMGCNWNIPANYGAGVFESCDGDSAQPMGVYGTSTFHQGQPQTPSPHPAPSSSNCQAIPTVSSVSLNLRRGTGHLENVGRVTPTPTIVLPTI</sequence>
<evidence type="ECO:0000256" key="1">
    <source>
        <dbReference type="SAM" id="MobiDB-lite"/>
    </source>
</evidence>
<name>A0A2A9NJP0_9AGAR</name>
<evidence type="ECO:0000259" key="3">
    <source>
        <dbReference type="SMART" id="SM00458"/>
    </source>
</evidence>
<feature type="signal peptide" evidence="2">
    <location>
        <begin position="1"/>
        <end position="19"/>
    </location>
</feature>
<evidence type="ECO:0000313" key="5">
    <source>
        <dbReference type="Proteomes" id="UP000242287"/>
    </source>
</evidence>
<feature type="region of interest" description="Disordered" evidence="1">
    <location>
        <begin position="340"/>
        <end position="363"/>
    </location>
</feature>
<feature type="domain" description="Ricin B lectin" evidence="3">
    <location>
        <begin position="24"/>
        <end position="151"/>
    </location>
</feature>
<dbReference type="STRING" id="703135.A0A2A9NJP0"/>
<feature type="chain" id="PRO_5012766928" evidence="2">
    <location>
        <begin position="20"/>
        <end position="401"/>
    </location>
</feature>
<dbReference type="AlphaFoldDB" id="A0A2A9NJP0"/>
<evidence type="ECO:0000256" key="2">
    <source>
        <dbReference type="SAM" id="SignalP"/>
    </source>
</evidence>